<keyword evidence="2" id="KW-0812">Transmembrane</keyword>
<evidence type="ECO:0000256" key="2">
    <source>
        <dbReference type="SAM" id="Phobius"/>
    </source>
</evidence>
<gene>
    <name evidence="3" type="ORF">PROFUN_09551</name>
</gene>
<evidence type="ECO:0000256" key="1">
    <source>
        <dbReference type="SAM" id="MobiDB-lite"/>
    </source>
</evidence>
<protein>
    <submittedName>
        <fullName evidence="3">Uncharacterized protein</fullName>
    </submittedName>
</protein>
<keyword evidence="2" id="KW-1133">Transmembrane helix</keyword>
<reference evidence="3 4" key="1">
    <citation type="journal article" date="2018" name="Genome Biol. Evol.">
        <title>Multiple Roots of Fruiting Body Formation in Amoebozoa.</title>
        <authorList>
            <person name="Hillmann F."/>
            <person name="Forbes G."/>
            <person name="Novohradska S."/>
            <person name="Ferling I."/>
            <person name="Riege K."/>
            <person name="Groth M."/>
            <person name="Westermann M."/>
            <person name="Marz M."/>
            <person name="Spaller T."/>
            <person name="Winckler T."/>
            <person name="Schaap P."/>
            <person name="Glockner G."/>
        </authorList>
    </citation>
    <scope>NUCLEOTIDE SEQUENCE [LARGE SCALE GENOMIC DNA]</scope>
    <source>
        <strain evidence="3 4">Jena</strain>
    </source>
</reference>
<dbReference type="EMBL" id="MDYQ01000439">
    <property type="protein sequence ID" value="PRP74851.1"/>
    <property type="molecule type" value="Genomic_DNA"/>
</dbReference>
<feature type="transmembrane region" description="Helical" evidence="2">
    <location>
        <begin position="32"/>
        <end position="53"/>
    </location>
</feature>
<feature type="compositionally biased region" description="Basic and acidic residues" evidence="1">
    <location>
        <begin position="1"/>
        <end position="17"/>
    </location>
</feature>
<keyword evidence="2" id="KW-0472">Membrane</keyword>
<evidence type="ECO:0000313" key="3">
    <source>
        <dbReference type="EMBL" id="PRP74851.1"/>
    </source>
</evidence>
<sequence length="102" mass="11412">MEPQRHPMERRDPEGRFTRCGRKGLKSAKTGASIGAVAGFLGFMLTMGGRSGIKAIVTYPFYLSITFSIMFGFGSYSQCENRKLLTTDEKKTLRNALLNRKI</sequence>
<keyword evidence="4" id="KW-1185">Reference proteome</keyword>
<feature type="region of interest" description="Disordered" evidence="1">
    <location>
        <begin position="1"/>
        <end position="24"/>
    </location>
</feature>
<accession>A0A2P6MT21</accession>
<organism evidence="3 4">
    <name type="scientific">Planoprotostelium fungivorum</name>
    <dbReference type="NCBI Taxonomy" id="1890364"/>
    <lineage>
        <taxon>Eukaryota</taxon>
        <taxon>Amoebozoa</taxon>
        <taxon>Evosea</taxon>
        <taxon>Variosea</taxon>
        <taxon>Cavosteliida</taxon>
        <taxon>Cavosteliaceae</taxon>
        <taxon>Planoprotostelium</taxon>
    </lineage>
</organism>
<evidence type="ECO:0000313" key="4">
    <source>
        <dbReference type="Proteomes" id="UP000241769"/>
    </source>
</evidence>
<dbReference type="Proteomes" id="UP000241769">
    <property type="component" value="Unassembled WGS sequence"/>
</dbReference>
<comment type="caution">
    <text evidence="3">The sequence shown here is derived from an EMBL/GenBank/DDBJ whole genome shotgun (WGS) entry which is preliminary data.</text>
</comment>
<proteinExistence type="predicted"/>
<feature type="transmembrane region" description="Helical" evidence="2">
    <location>
        <begin position="59"/>
        <end position="76"/>
    </location>
</feature>
<dbReference type="AlphaFoldDB" id="A0A2P6MT21"/>
<dbReference type="InParanoid" id="A0A2P6MT21"/>
<name>A0A2P6MT21_9EUKA</name>